<name>A0A1Y6B5N4_9NEIS</name>
<dbReference type="Proteomes" id="UP000192920">
    <property type="component" value="Unassembled WGS sequence"/>
</dbReference>
<proteinExistence type="predicted"/>
<gene>
    <name evidence="1" type="ORF">SAMN02745746_00033</name>
</gene>
<dbReference type="EMBL" id="FXAG01000001">
    <property type="protein sequence ID" value="SME91799.1"/>
    <property type="molecule type" value="Genomic_DNA"/>
</dbReference>
<keyword evidence="2" id="KW-1185">Reference proteome</keyword>
<accession>A0A1Y6B5N4</accession>
<organism evidence="1 2">
    <name type="scientific">Pseudogulbenkiania subflava DSM 22618</name>
    <dbReference type="NCBI Taxonomy" id="1123014"/>
    <lineage>
        <taxon>Bacteria</taxon>
        <taxon>Pseudomonadati</taxon>
        <taxon>Pseudomonadota</taxon>
        <taxon>Betaproteobacteria</taxon>
        <taxon>Neisseriales</taxon>
        <taxon>Chromobacteriaceae</taxon>
        <taxon>Pseudogulbenkiania</taxon>
    </lineage>
</organism>
<evidence type="ECO:0000313" key="2">
    <source>
        <dbReference type="Proteomes" id="UP000192920"/>
    </source>
</evidence>
<sequence>MKADSSFYFTGSAVLTLLAFASTTWPLLAVALLVTFCGMMVADREQLAALDSHALAMFLMQHERPLLPLDAFRGRELLFYCAGQPVYRYLIARDSRWLLVGKQGEVKEGPGMIRVTPGYLYRRLDD</sequence>
<dbReference type="AlphaFoldDB" id="A0A1Y6B5N4"/>
<protein>
    <submittedName>
        <fullName evidence="1">Uncharacterized protein</fullName>
    </submittedName>
</protein>
<dbReference type="RefSeq" id="WP_085274436.1">
    <property type="nucleotide sequence ID" value="NZ_FXAG01000001.1"/>
</dbReference>
<reference evidence="2" key="1">
    <citation type="submission" date="2017-04" db="EMBL/GenBank/DDBJ databases">
        <authorList>
            <person name="Varghese N."/>
            <person name="Submissions S."/>
        </authorList>
    </citation>
    <scope>NUCLEOTIDE SEQUENCE [LARGE SCALE GENOMIC DNA]</scope>
    <source>
        <strain evidence="2">DSM 22618</strain>
    </source>
</reference>
<evidence type="ECO:0000313" key="1">
    <source>
        <dbReference type="EMBL" id="SME91799.1"/>
    </source>
</evidence>